<dbReference type="OrthoDB" id="2151789at2759"/>
<dbReference type="GO" id="GO:0016491">
    <property type="term" value="F:oxidoreductase activity"/>
    <property type="evidence" value="ECO:0007669"/>
    <property type="project" value="UniProtKB-KW"/>
</dbReference>
<comment type="similarity">
    <text evidence="1">Belongs to the oxygen-dependent FAD-linked oxidoreductase family.</text>
</comment>
<proteinExistence type="inferred from homology"/>
<comment type="caution">
    <text evidence="6">The sequence shown here is derived from an EMBL/GenBank/DDBJ whole genome shotgun (WGS) entry which is preliminary data.</text>
</comment>
<dbReference type="AlphaFoldDB" id="A0A423X0C3"/>
<dbReference type="InParanoid" id="A0A423X0C3"/>
<dbReference type="PANTHER" id="PTHR42973:SF54">
    <property type="entry name" value="FAD-BINDING PCMH-TYPE DOMAIN-CONTAINING PROTEIN"/>
    <property type="match status" value="1"/>
</dbReference>
<evidence type="ECO:0000256" key="2">
    <source>
        <dbReference type="ARBA" id="ARBA00022630"/>
    </source>
</evidence>
<dbReference type="InterPro" id="IPR050416">
    <property type="entry name" value="FAD-linked_Oxidoreductase"/>
</dbReference>
<gene>
    <name evidence="6" type="ORF">VPNG_05896</name>
</gene>
<dbReference type="SUPFAM" id="SSF56176">
    <property type="entry name" value="FAD-binding/transporter-associated domain-like"/>
    <property type="match status" value="1"/>
</dbReference>
<dbReference type="GO" id="GO:0071949">
    <property type="term" value="F:FAD binding"/>
    <property type="evidence" value="ECO:0007669"/>
    <property type="project" value="InterPro"/>
</dbReference>
<dbReference type="STRING" id="1230097.A0A423X0C3"/>
<dbReference type="PANTHER" id="PTHR42973">
    <property type="entry name" value="BINDING OXIDOREDUCTASE, PUTATIVE (AFU_ORTHOLOGUE AFUA_1G17690)-RELATED"/>
    <property type="match status" value="1"/>
</dbReference>
<dbReference type="InterPro" id="IPR016169">
    <property type="entry name" value="FAD-bd_PCMH_sub2"/>
</dbReference>
<keyword evidence="7" id="KW-1185">Reference proteome</keyword>
<organism evidence="6 7">
    <name type="scientific">Cytospora leucostoma</name>
    <dbReference type="NCBI Taxonomy" id="1230097"/>
    <lineage>
        <taxon>Eukaryota</taxon>
        <taxon>Fungi</taxon>
        <taxon>Dikarya</taxon>
        <taxon>Ascomycota</taxon>
        <taxon>Pezizomycotina</taxon>
        <taxon>Sordariomycetes</taxon>
        <taxon>Sordariomycetidae</taxon>
        <taxon>Diaporthales</taxon>
        <taxon>Cytosporaceae</taxon>
        <taxon>Cytospora</taxon>
    </lineage>
</organism>
<keyword evidence="4" id="KW-0560">Oxidoreductase</keyword>
<evidence type="ECO:0000313" key="6">
    <source>
        <dbReference type="EMBL" id="ROW09241.1"/>
    </source>
</evidence>
<reference evidence="6 7" key="1">
    <citation type="submission" date="2015-09" db="EMBL/GenBank/DDBJ databases">
        <title>Host preference determinants of Valsa canker pathogens revealed by comparative genomics.</title>
        <authorList>
            <person name="Yin Z."/>
            <person name="Huang L."/>
        </authorList>
    </citation>
    <scope>NUCLEOTIDE SEQUENCE [LARGE SCALE GENOMIC DNA]</scope>
    <source>
        <strain evidence="6 7">SXYLt</strain>
    </source>
</reference>
<dbReference type="EMBL" id="LKEB01000031">
    <property type="protein sequence ID" value="ROW09241.1"/>
    <property type="molecule type" value="Genomic_DNA"/>
</dbReference>
<sequence length="501" mass="54464">MPESFETFVNSLDLPANLASDLTADLARDSRANTTATLACKTALKLLGSDVVAVPPLNQSTVDINWSQACWEEPSCIIQVKTTEHVATALKIINQFEVQFAVRSGGHSPNPGWASITAPGILLDLSGLNAITVSEDSKTISIGPGQRWGNVFDALAPYRVSVIGGRIPNVGVGGLMLGGGYFHFSGQYGLAADNVKEFEVVLANGTIATVNAGQNSDLFWALKGGGPNFGIVTRYELYTVPVFDIWYEVLAVSNDQAHAVLEAFASWQDTNASDVKATVALIMGLESITLGFIYSQPAMERPAAFSNFDSITPLATAVPPTNGTVVTITELFGSTFSNVPARHDYRSAASKIDGQLYKDVYDYWFDQATAVHASTGANQTFTLQPIPAQLVQAGLARGGNPMGIPMEDHQWWTTLVDWNDAADDDTVRNVSINTSNKWKELGEQRELYIDYLYTNDASRDQNPMATYGEDNIIKLRGIAEKYDPNQVFQKLQDNGFLLRRV</sequence>
<dbReference type="InterPro" id="IPR006094">
    <property type="entry name" value="Oxid_FAD_bind_N"/>
</dbReference>
<evidence type="ECO:0000313" key="7">
    <source>
        <dbReference type="Proteomes" id="UP000285146"/>
    </source>
</evidence>
<dbReference type="Pfam" id="PF01565">
    <property type="entry name" value="FAD_binding_4"/>
    <property type="match status" value="1"/>
</dbReference>
<protein>
    <recommendedName>
        <fullName evidence="5">FAD-binding PCMH-type domain-containing protein</fullName>
    </recommendedName>
</protein>
<evidence type="ECO:0000256" key="4">
    <source>
        <dbReference type="ARBA" id="ARBA00023002"/>
    </source>
</evidence>
<dbReference type="Gene3D" id="3.30.465.10">
    <property type="match status" value="1"/>
</dbReference>
<keyword evidence="3" id="KW-0274">FAD</keyword>
<dbReference type="InterPro" id="IPR036318">
    <property type="entry name" value="FAD-bd_PCMH-like_sf"/>
</dbReference>
<evidence type="ECO:0000259" key="5">
    <source>
        <dbReference type="PROSITE" id="PS51387"/>
    </source>
</evidence>
<dbReference type="PROSITE" id="PS51387">
    <property type="entry name" value="FAD_PCMH"/>
    <property type="match status" value="1"/>
</dbReference>
<keyword evidence="2" id="KW-0285">Flavoprotein</keyword>
<evidence type="ECO:0000256" key="3">
    <source>
        <dbReference type="ARBA" id="ARBA00022827"/>
    </source>
</evidence>
<dbReference type="InterPro" id="IPR016166">
    <property type="entry name" value="FAD-bd_PCMH"/>
</dbReference>
<dbReference type="Proteomes" id="UP000285146">
    <property type="component" value="Unassembled WGS sequence"/>
</dbReference>
<name>A0A423X0C3_9PEZI</name>
<evidence type="ECO:0000256" key="1">
    <source>
        <dbReference type="ARBA" id="ARBA00005466"/>
    </source>
</evidence>
<accession>A0A423X0C3</accession>
<feature type="domain" description="FAD-binding PCMH-type" evidence="5">
    <location>
        <begin position="70"/>
        <end position="242"/>
    </location>
</feature>